<comment type="caution">
    <text evidence="8">The sequence shown here is derived from an EMBL/GenBank/DDBJ whole genome shotgun (WGS) entry which is preliminary data.</text>
</comment>
<accession>A0ABR4DW63</accession>
<evidence type="ECO:0000256" key="1">
    <source>
        <dbReference type="ARBA" id="ARBA00004141"/>
    </source>
</evidence>
<sequence>MAQDEKHDLGLPKGAAQTSTTSAALPNDQQDQSLLEKQTRTLRLFSRSQLFAFSLVYLGTGYYVAGNMYFALANGGPAAWIFSYLVVAAGVLCQVATFSEMASIQPIAGAQYYWTWHFAPLGLKKFLTWMQGWSTWAGYMALLASCLNGNSVILEGVIQLAHPEYVTGGWHTALIMIAMLVFCAVINMYAFWLVPWFELLTGFLNVSMVIIIFVVLWAMAPRNSVDIFMQTTVSSGWDNYFVSANLGAISNIYLFISFESVVHMGEETRHSKSAVPFALFWSTVTNIGLGLIMIITFAMGMPSLDILLDSASPIVTTLLYATGSTKATIAIVSGLVVLGVSGTMGVVSSVSRLTWAWSRDGGLPQYFGHVDGVQRVPLRAVVLATIIASLLSLLNIGSSTYIAFSAIISLSTLAVYLSYAIVLACVLHARLNGRFEPGPWNLGRAGSMINVLGLIYTTYIMIWLPFPNYLPVTAANMNYCGPVFGVIMVGVVTLWFIRGRTFWDGPNRAVVQHVLREED</sequence>
<evidence type="ECO:0008006" key="10">
    <source>
        <dbReference type="Google" id="ProtNLM"/>
    </source>
</evidence>
<keyword evidence="5 7" id="KW-0472">Membrane</keyword>
<evidence type="ECO:0000256" key="4">
    <source>
        <dbReference type="ARBA" id="ARBA00022989"/>
    </source>
</evidence>
<keyword evidence="9" id="KW-1185">Reference proteome</keyword>
<feature type="transmembrane region" description="Helical" evidence="7">
    <location>
        <begin position="240"/>
        <end position="262"/>
    </location>
</feature>
<feature type="compositionally biased region" description="Basic and acidic residues" evidence="6">
    <location>
        <begin position="1"/>
        <end position="10"/>
    </location>
</feature>
<feature type="transmembrane region" description="Helical" evidence="7">
    <location>
        <begin position="274"/>
        <end position="299"/>
    </location>
</feature>
<organism evidence="8 9">
    <name type="scientific">Diaporthe vaccinii</name>
    <dbReference type="NCBI Taxonomy" id="105482"/>
    <lineage>
        <taxon>Eukaryota</taxon>
        <taxon>Fungi</taxon>
        <taxon>Dikarya</taxon>
        <taxon>Ascomycota</taxon>
        <taxon>Pezizomycotina</taxon>
        <taxon>Sordariomycetes</taxon>
        <taxon>Sordariomycetidae</taxon>
        <taxon>Diaporthales</taxon>
        <taxon>Diaporthaceae</taxon>
        <taxon>Diaporthe</taxon>
        <taxon>Diaporthe eres species complex</taxon>
    </lineage>
</organism>
<protein>
    <recommendedName>
        <fullName evidence="10">Amino acid permease</fullName>
    </recommendedName>
</protein>
<evidence type="ECO:0000256" key="6">
    <source>
        <dbReference type="SAM" id="MobiDB-lite"/>
    </source>
</evidence>
<evidence type="ECO:0000256" key="7">
    <source>
        <dbReference type="SAM" id="Phobius"/>
    </source>
</evidence>
<evidence type="ECO:0000313" key="9">
    <source>
        <dbReference type="Proteomes" id="UP001600888"/>
    </source>
</evidence>
<keyword evidence="2" id="KW-0813">Transport</keyword>
<comment type="subcellular location">
    <subcellularLocation>
        <location evidence="1">Membrane</location>
        <topology evidence="1">Multi-pass membrane protein</topology>
    </subcellularLocation>
</comment>
<gene>
    <name evidence="8" type="ORF">FJTKL_03093</name>
</gene>
<feature type="transmembrane region" description="Helical" evidence="7">
    <location>
        <begin position="376"/>
        <end position="396"/>
    </location>
</feature>
<reference evidence="8 9" key="1">
    <citation type="submission" date="2024-03" db="EMBL/GenBank/DDBJ databases">
        <title>A high-quality draft genome sequence of Diaporthe vaccinii, a causative agent of upright dieback and viscid rot disease in cranberry plants.</title>
        <authorList>
            <person name="Sarrasin M."/>
            <person name="Lang B.F."/>
            <person name="Burger G."/>
        </authorList>
    </citation>
    <scope>NUCLEOTIDE SEQUENCE [LARGE SCALE GENOMIC DNA]</scope>
    <source>
        <strain evidence="8 9">IS7</strain>
    </source>
</reference>
<dbReference type="Pfam" id="PF13520">
    <property type="entry name" value="AA_permease_2"/>
    <property type="match status" value="1"/>
</dbReference>
<dbReference type="InterPro" id="IPR002293">
    <property type="entry name" value="AA/rel_permease1"/>
</dbReference>
<dbReference type="Proteomes" id="UP001600888">
    <property type="component" value="Unassembled WGS sequence"/>
</dbReference>
<keyword evidence="3 7" id="KW-0812">Transmembrane</keyword>
<feature type="transmembrane region" description="Helical" evidence="7">
    <location>
        <begin position="50"/>
        <end position="72"/>
    </location>
</feature>
<dbReference type="PANTHER" id="PTHR45649:SF5">
    <property type="entry name" value="GABA TRANSPORTER (EUROFUNG)-RELATED"/>
    <property type="match status" value="1"/>
</dbReference>
<evidence type="ECO:0000256" key="5">
    <source>
        <dbReference type="ARBA" id="ARBA00023136"/>
    </source>
</evidence>
<feature type="transmembrane region" description="Helical" evidence="7">
    <location>
        <begin position="173"/>
        <end position="192"/>
    </location>
</feature>
<name>A0ABR4DW63_9PEZI</name>
<dbReference type="PANTHER" id="PTHR45649">
    <property type="entry name" value="AMINO-ACID PERMEASE BAT1"/>
    <property type="match status" value="1"/>
</dbReference>
<feature type="transmembrane region" description="Helical" evidence="7">
    <location>
        <begin position="402"/>
        <end position="427"/>
    </location>
</feature>
<evidence type="ECO:0000256" key="3">
    <source>
        <dbReference type="ARBA" id="ARBA00022692"/>
    </source>
</evidence>
<feature type="region of interest" description="Disordered" evidence="6">
    <location>
        <begin position="1"/>
        <end position="30"/>
    </location>
</feature>
<proteinExistence type="predicted"/>
<evidence type="ECO:0000313" key="8">
    <source>
        <dbReference type="EMBL" id="KAL2274599.1"/>
    </source>
</evidence>
<feature type="transmembrane region" description="Helical" evidence="7">
    <location>
        <begin position="78"/>
        <end position="98"/>
    </location>
</feature>
<dbReference type="EMBL" id="JBAWTH010000153">
    <property type="protein sequence ID" value="KAL2274599.1"/>
    <property type="molecule type" value="Genomic_DNA"/>
</dbReference>
<feature type="transmembrane region" description="Helical" evidence="7">
    <location>
        <begin position="329"/>
        <end position="355"/>
    </location>
</feature>
<keyword evidence="4 7" id="KW-1133">Transmembrane helix</keyword>
<feature type="transmembrane region" description="Helical" evidence="7">
    <location>
        <begin position="133"/>
        <end position="153"/>
    </location>
</feature>
<dbReference type="PIRSF" id="PIRSF006060">
    <property type="entry name" value="AA_transporter"/>
    <property type="match status" value="1"/>
</dbReference>
<feature type="transmembrane region" description="Helical" evidence="7">
    <location>
        <begin position="448"/>
        <end position="464"/>
    </location>
</feature>
<feature type="compositionally biased region" description="Polar residues" evidence="6">
    <location>
        <begin position="16"/>
        <end position="30"/>
    </location>
</feature>
<evidence type="ECO:0000256" key="2">
    <source>
        <dbReference type="ARBA" id="ARBA00022448"/>
    </source>
</evidence>
<feature type="transmembrane region" description="Helical" evidence="7">
    <location>
        <begin position="199"/>
        <end position="220"/>
    </location>
</feature>
<feature type="transmembrane region" description="Helical" evidence="7">
    <location>
        <begin position="476"/>
        <end position="497"/>
    </location>
</feature>
<dbReference type="Gene3D" id="1.20.1740.10">
    <property type="entry name" value="Amino acid/polyamine transporter I"/>
    <property type="match status" value="1"/>
</dbReference>